<accession>A0A395H4H5</accession>
<keyword evidence="3" id="KW-1185">Reference proteome</keyword>
<feature type="region of interest" description="Disordered" evidence="1">
    <location>
        <begin position="463"/>
        <end position="508"/>
    </location>
</feature>
<evidence type="ECO:0000313" key="3">
    <source>
        <dbReference type="Proteomes" id="UP000249402"/>
    </source>
</evidence>
<gene>
    <name evidence="2" type="ORF">BO80DRAFT_70335</name>
</gene>
<sequence length="647" mass="72392">MGNNNSLVHSEVPLKLKELSEVVLSAGDHDTARILEQISSSQELIKSWHTKLISNDCAKGNSLAGSEMGKWFQVWKNDKGRELSDDQVCRLAALTKNRRRRSQQDIPKRLFDWIRDPVLKFWGQKALPQSTQLIDCCLHDVDETENSSLMSPIRRRVILVILHDLIQREKKHLQDLASQRKTRSHGHPNSGQGKKFLTEAISNIINRTYYHLNLSQDVLDQKRKRCTELQRYGGKWSLFGRREAILEFPMPYAANNFERAKLEVIEIEALNAYEESMYDQGYRSKLRDAYNAIYDAYMSRRCNFPVWPYHPDNTKSLTTVPDDAHQKRLRNNPEYTDERARKRPALITSRHQEGDVQNTTPPLRSINIGDPTIRVQSGCGNEADNRVPSAPILIERNSPQLTQLSQTNGSGPICQQQTHQRLVNKSQSGRIPTQLPRYDVQEQPHRISVAEIAETCSAANRETPGFPSCRQADIPHPEPADARATTTMMASSEEISHQQPSDVPQPDATDAWATATFLASSGGFSHQQSSDVPQPSETDAWAATEIMSHVGGFSHSPTTIPQPDASDAWAATEMMRHLGGFPHPSSTIPQPDATDAWATATVLASSGDFSHQPSTPGRGAKAVRAATQLATFLWSGHHNSMKSPMIG</sequence>
<dbReference type="EMBL" id="KZ824437">
    <property type="protein sequence ID" value="RAL01114.1"/>
    <property type="molecule type" value="Genomic_DNA"/>
</dbReference>
<dbReference type="Proteomes" id="UP000249402">
    <property type="component" value="Unassembled WGS sequence"/>
</dbReference>
<reference evidence="2 3" key="1">
    <citation type="submission" date="2018-02" db="EMBL/GenBank/DDBJ databases">
        <title>The genomes of Aspergillus section Nigri reveals drivers in fungal speciation.</title>
        <authorList>
            <consortium name="DOE Joint Genome Institute"/>
            <person name="Vesth T.C."/>
            <person name="Nybo J."/>
            <person name="Theobald S."/>
            <person name="Brandl J."/>
            <person name="Frisvad J.C."/>
            <person name="Nielsen K.F."/>
            <person name="Lyhne E.K."/>
            <person name="Kogle M.E."/>
            <person name="Kuo A."/>
            <person name="Riley R."/>
            <person name="Clum A."/>
            <person name="Nolan M."/>
            <person name="Lipzen A."/>
            <person name="Salamov A."/>
            <person name="Henrissat B."/>
            <person name="Wiebenga A."/>
            <person name="De vries R.P."/>
            <person name="Grigoriev I.V."/>
            <person name="Mortensen U.H."/>
            <person name="Andersen M.R."/>
            <person name="Baker S.E."/>
        </authorList>
    </citation>
    <scope>NUCLEOTIDE SEQUENCE [LARGE SCALE GENOMIC DNA]</scope>
    <source>
        <strain evidence="2 3">CBS 121593</strain>
    </source>
</reference>
<evidence type="ECO:0000256" key="1">
    <source>
        <dbReference type="SAM" id="MobiDB-lite"/>
    </source>
</evidence>
<dbReference type="AlphaFoldDB" id="A0A395H4H5"/>
<name>A0A395H4H5_9EURO</name>
<dbReference type="GeneID" id="37229592"/>
<evidence type="ECO:0000313" key="2">
    <source>
        <dbReference type="EMBL" id="RAL01114.1"/>
    </source>
</evidence>
<dbReference type="RefSeq" id="XP_025575441.1">
    <property type="nucleotide sequence ID" value="XM_025724727.1"/>
</dbReference>
<dbReference type="OrthoDB" id="4508227at2759"/>
<dbReference type="VEuPathDB" id="FungiDB:BO80DRAFT_70335"/>
<protein>
    <submittedName>
        <fullName evidence="2">Uncharacterized protein</fullName>
    </submittedName>
</protein>
<proteinExistence type="predicted"/>
<feature type="region of interest" description="Disordered" evidence="1">
    <location>
        <begin position="328"/>
        <end position="370"/>
    </location>
</feature>
<organism evidence="2 3">
    <name type="scientific">Aspergillus ibericus CBS 121593</name>
    <dbReference type="NCBI Taxonomy" id="1448316"/>
    <lineage>
        <taxon>Eukaryota</taxon>
        <taxon>Fungi</taxon>
        <taxon>Dikarya</taxon>
        <taxon>Ascomycota</taxon>
        <taxon>Pezizomycotina</taxon>
        <taxon>Eurotiomycetes</taxon>
        <taxon>Eurotiomycetidae</taxon>
        <taxon>Eurotiales</taxon>
        <taxon>Aspergillaceae</taxon>
        <taxon>Aspergillus</taxon>
        <taxon>Aspergillus subgen. Circumdati</taxon>
    </lineage>
</organism>